<accession>A0A2P2KZM7</accession>
<organism evidence="1">
    <name type="scientific">Rhizophora mucronata</name>
    <name type="common">Asiatic mangrove</name>
    <dbReference type="NCBI Taxonomy" id="61149"/>
    <lineage>
        <taxon>Eukaryota</taxon>
        <taxon>Viridiplantae</taxon>
        <taxon>Streptophyta</taxon>
        <taxon>Embryophyta</taxon>
        <taxon>Tracheophyta</taxon>
        <taxon>Spermatophyta</taxon>
        <taxon>Magnoliopsida</taxon>
        <taxon>eudicotyledons</taxon>
        <taxon>Gunneridae</taxon>
        <taxon>Pentapetalae</taxon>
        <taxon>rosids</taxon>
        <taxon>fabids</taxon>
        <taxon>Malpighiales</taxon>
        <taxon>Rhizophoraceae</taxon>
        <taxon>Rhizophora</taxon>
    </lineage>
</organism>
<evidence type="ECO:0000313" key="1">
    <source>
        <dbReference type="EMBL" id="MBX11165.1"/>
    </source>
</evidence>
<proteinExistence type="predicted"/>
<protein>
    <submittedName>
        <fullName evidence="1">Uncharacterized protein</fullName>
    </submittedName>
</protein>
<reference evidence="1" key="1">
    <citation type="submission" date="2018-02" db="EMBL/GenBank/DDBJ databases">
        <title>Rhizophora mucronata_Transcriptome.</title>
        <authorList>
            <person name="Meera S.P."/>
            <person name="Sreeshan A."/>
            <person name="Augustine A."/>
        </authorList>
    </citation>
    <scope>NUCLEOTIDE SEQUENCE</scope>
    <source>
        <tissue evidence="1">Leaf</tissue>
    </source>
</reference>
<dbReference type="AlphaFoldDB" id="A0A2P2KZM7"/>
<dbReference type="EMBL" id="GGEC01030681">
    <property type="protein sequence ID" value="MBX11165.1"/>
    <property type="molecule type" value="Transcribed_RNA"/>
</dbReference>
<sequence length="44" mass="5125">MLLDIKLPYFHQATTTSKCLAKSESSFSYFLVMLAELKRRHCSE</sequence>
<name>A0A2P2KZM7_RHIMU</name>